<dbReference type="AlphaFoldDB" id="A0A1V3J6W9"/>
<gene>
    <name evidence="3" type="ORF">BKK54_04180</name>
</gene>
<evidence type="ECO:0000259" key="2">
    <source>
        <dbReference type="Pfam" id="PF17891"/>
    </source>
</evidence>
<dbReference type="Proteomes" id="UP000188481">
    <property type="component" value="Unassembled WGS sequence"/>
</dbReference>
<comment type="caution">
    <text evidence="3">The sequence shown here is derived from an EMBL/GenBank/DDBJ whole genome shotgun (WGS) entry which is preliminary data.</text>
</comment>
<dbReference type="Gene3D" id="3.40.5.80">
    <property type="match status" value="1"/>
</dbReference>
<proteinExistence type="predicted"/>
<accession>A0A1V3J6W9</accession>
<evidence type="ECO:0000256" key="1">
    <source>
        <dbReference type="SAM" id="MobiDB-lite"/>
    </source>
</evidence>
<reference evidence="3 4" key="1">
    <citation type="submission" date="2016-10" db="EMBL/GenBank/DDBJ databases">
        <title>Rodentibacter gen. nov. and new species.</title>
        <authorList>
            <person name="Christensen H."/>
        </authorList>
    </citation>
    <scope>NUCLEOTIDE SEQUENCE [LARGE SCALE GENOMIC DNA]</scope>
    <source>
        <strain evidence="4">ppn416</strain>
    </source>
</reference>
<feature type="region of interest" description="Disordered" evidence="1">
    <location>
        <begin position="52"/>
        <end position="86"/>
    </location>
</feature>
<evidence type="ECO:0000313" key="3">
    <source>
        <dbReference type="EMBL" id="OOF50902.1"/>
    </source>
</evidence>
<dbReference type="InterPro" id="IPR036269">
    <property type="entry name" value="Rho_N_sf"/>
</dbReference>
<organism evidence="3 4">
    <name type="scientific">Rodentibacter genomosp. 1</name>
    <dbReference type="NCBI Taxonomy" id="1908264"/>
    <lineage>
        <taxon>Bacteria</taxon>
        <taxon>Pseudomonadati</taxon>
        <taxon>Pseudomonadota</taxon>
        <taxon>Gammaproteobacteria</taxon>
        <taxon>Pasteurellales</taxon>
        <taxon>Pasteurellaceae</taxon>
        <taxon>Rodentibacter</taxon>
    </lineage>
</organism>
<name>A0A1V3J6W9_9PAST</name>
<dbReference type="CDD" id="cd12935">
    <property type="entry name" value="LEM_like"/>
    <property type="match status" value="1"/>
</dbReference>
<keyword evidence="4" id="KW-1185">Reference proteome</keyword>
<dbReference type="InterPro" id="IPR036361">
    <property type="entry name" value="SAP_dom_sf"/>
</dbReference>
<dbReference type="InterPro" id="IPR041227">
    <property type="entry name" value="FluMu_N"/>
</dbReference>
<dbReference type="STRING" id="1908264.BKK54_04180"/>
<dbReference type="EMBL" id="MLHN01000008">
    <property type="protein sequence ID" value="OOF50902.1"/>
    <property type="molecule type" value="Genomic_DNA"/>
</dbReference>
<dbReference type="Gene3D" id="1.10.720.30">
    <property type="entry name" value="SAP domain"/>
    <property type="match status" value="1"/>
</dbReference>
<sequence>MDKTFCVVVQNRIKEGYRRAGFSFHLGDNSLATVSASHLAQLKADPRLVVQITETGSQDSGEGLSKEPASGDEQKQLRTEPPPADLNSFTAEQLKAQLTEQGIAFKKSATKAELIALFAPADGGKSEA</sequence>
<dbReference type="SUPFAM" id="SSF160059">
    <property type="entry name" value="PriA/YqbF domain"/>
    <property type="match status" value="1"/>
</dbReference>
<evidence type="ECO:0000313" key="4">
    <source>
        <dbReference type="Proteomes" id="UP000188481"/>
    </source>
</evidence>
<feature type="domain" description="Mu-like prophage FluMu N-terminal" evidence="2">
    <location>
        <begin position="7"/>
        <end position="55"/>
    </location>
</feature>
<dbReference type="SUPFAM" id="SSF68912">
    <property type="entry name" value="Rho N-terminal domain-like"/>
    <property type="match status" value="1"/>
</dbReference>
<dbReference type="Pfam" id="PF17891">
    <property type="entry name" value="FluMu_N"/>
    <property type="match status" value="1"/>
</dbReference>
<dbReference type="RefSeq" id="WP_077541831.1">
    <property type="nucleotide sequence ID" value="NZ_MLHN01000008.1"/>
</dbReference>
<protein>
    <recommendedName>
        <fullName evidence="2">Mu-like prophage FluMu N-terminal domain-containing protein</fullName>
    </recommendedName>
</protein>